<dbReference type="SUPFAM" id="SSF52540">
    <property type="entry name" value="P-loop containing nucleoside triphosphate hydrolases"/>
    <property type="match status" value="1"/>
</dbReference>
<dbReference type="InterPro" id="IPR003593">
    <property type="entry name" value="AAA+_ATPase"/>
</dbReference>
<accession>A0A6M3IL36</accession>
<gene>
    <name evidence="4" type="ORF">MM415A01874_0010</name>
    <name evidence="3" type="ORF">MM415B01715_0004</name>
</gene>
<sequence>MPEYVWIVNPDTGEPERVSYDELDQEVYPQLFHPIGGFCYRVSDFTRLDLPVAPFYVKTWLPKHGKTIIYAPPKTGKSFLCQQLARCVASGEDFLGLPTTKGRVLYMQFELGEEIIQGRFRMTGKNYDEVYVGTTFSMKLDVEHGQKALLRAIDFVQPNVLILDPFYKIIKGDENESHDVGVITDFLDRMMEGYRDLALSVIVVHHMGKDLTRGARGSSVLEGWVDSYIEMRRIAAKDDPRKLRVKITPKLLRHAELPPEPLEAEMNNFEFELVGRTLTVRDKVYEWILNESLHGRTSGASAMVREGVGSRKSVTNALEALVLDGLITKVARGEYIIPTETPSIEPKDSEKTDKIDFGDD</sequence>
<feature type="domain" description="AAA+ ATPase" evidence="2">
    <location>
        <begin position="63"/>
        <end position="235"/>
    </location>
</feature>
<evidence type="ECO:0000313" key="4">
    <source>
        <dbReference type="EMBL" id="QJA75062.1"/>
    </source>
</evidence>
<feature type="compositionally biased region" description="Basic and acidic residues" evidence="1">
    <location>
        <begin position="345"/>
        <end position="360"/>
    </location>
</feature>
<evidence type="ECO:0000256" key="1">
    <source>
        <dbReference type="SAM" id="MobiDB-lite"/>
    </source>
</evidence>
<dbReference type="InterPro" id="IPR027417">
    <property type="entry name" value="P-loop_NTPase"/>
</dbReference>
<evidence type="ECO:0000313" key="3">
    <source>
        <dbReference type="EMBL" id="QJA57092.1"/>
    </source>
</evidence>
<reference evidence="3" key="1">
    <citation type="submission" date="2020-03" db="EMBL/GenBank/DDBJ databases">
        <title>The deep terrestrial virosphere.</title>
        <authorList>
            <person name="Holmfeldt K."/>
            <person name="Nilsson E."/>
            <person name="Simone D."/>
            <person name="Lopez-Fernandez M."/>
            <person name="Wu X."/>
            <person name="de Brujin I."/>
            <person name="Lundin D."/>
            <person name="Andersson A."/>
            <person name="Bertilsson S."/>
            <person name="Dopson M."/>
        </authorList>
    </citation>
    <scope>NUCLEOTIDE SEQUENCE</scope>
    <source>
        <strain evidence="4">MM415A01874</strain>
        <strain evidence="3">MM415B01715</strain>
    </source>
</reference>
<dbReference type="EMBL" id="MT142138">
    <property type="protein sequence ID" value="QJA75062.1"/>
    <property type="molecule type" value="Genomic_DNA"/>
</dbReference>
<dbReference type="EMBL" id="MT141254">
    <property type="protein sequence ID" value="QJA57092.1"/>
    <property type="molecule type" value="Genomic_DNA"/>
</dbReference>
<proteinExistence type="predicted"/>
<dbReference type="Pfam" id="PF13481">
    <property type="entry name" value="AAA_25"/>
    <property type="match status" value="1"/>
</dbReference>
<dbReference type="Gene3D" id="3.40.50.300">
    <property type="entry name" value="P-loop containing nucleotide triphosphate hydrolases"/>
    <property type="match status" value="1"/>
</dbReference>
<dbReference type="AlphaFoldDB" id="A0A6M3IL36"/>
<dbReference type="SMART" id="SM00382">
    <property type="entry name" value="AAA"/>
    <property type="match status" value="1"/>
</dbReference>
<name>A0A6M3IL36_9ZZZZ</name>
<organism evidence="3">
    <name type="scientific">viral metagenome</name>
    <dbReference type="NCBI Taxonomy" id="1070528"/>
    <lineage>
        <taxon>unclassified sequences</taxon>
        <taxon>metagenomes</taxon>
        <taxon>organismal metagenomes</taxon>
    </lineage>
</organism>
<evidence type="ECO:0000259" key="2">
    <source>
        <dbReference type="SMART" id="SM00382"/>
    </source>
</evidence>
<feature type="region of interest" description="Disordered" evidence="1">
    <location>
        <begin position="340"/>
        <end position="360"/>
    </location>
</feature>
<protein>
    <submittedName>
        <fullName evidence="3">Putative ATPase domain containing protein</fullName>
    </submittedName>
</protein>